<organism evidence="1 2">
    <name type="scientific">Mycobacterium phage Tesla</name>
    <dbReference type="NCBI Taxonomy" id="2079425"/>
    <lineage>
        <taxon>Viruses</taxon>
        <taxon>Duplodnaviria</taxon>
        <taxon>Heunggongvirae</taxon>
        <taxon>Uroviricota</taxon>
        <taxon>Caudoviricetes</taxon>
        <taxon>Marvinvirus</taxon>
        <taxon>Marvinvirus mosmoris</taxon>
    </lineage>
</organism>
<protein>
    <submittedName>
        <fullName evidence="1">Uncharacterized protein</fullName>
    </submittedName>
</protein>
<dbReference type="EMBL" id="MG757167">
    <property type="protein sequence ID" value="AVE00770.1"/>
    <property type="molecule type" value="Genomic_DNA"/>
</dbReference>
<evidence type="ECO:0000313" key="1">
    <source>
        <dbReference type="EMBL" id="AVE00770.1"/>
    </source>
</evidence>
<gene>
    <name evidence="1" type="ORF">SEA_TESLA_24</name>
</gene>
<evidence type="ECO:0000313" key="2">
    <source>
        <dbReference type="Proteomes" id="UP000240951"/>
    </source>
</evidence>
<proteinExistence type="predicted"/>
<name>A0A2L1J018_9CAUD</name>
<dbReference type="Proteomes" id="UP000240951">
    <property type="component" value="Segment"/>
</dbReference>
<accession>A0A2L1J018</accession>
<reference evidence="2" key="1">
    <citation type="submission" date="2018-01" db="EMBL/GenBank/DDBJ databases">
        <authorList>
            <person name="Gaut B.S."/>
            <person name="Morton B.R."/>
            <person name="Clegg M.T."/>
            <person name="Duvall M.R."/>
        </authorList>
    </citation>
    <scope>NUCLEOTIDE SEQUENCE [LARGE SCALE GENOMIC DNA]</scope>
</reference>
<sequence length="125" mass="13537">MGDNADTNVPMDEIYVTRAIRESAQRHGDAEIRRGVEILEELIRAMMHDLESDDEALTGQLILHGLAPDNQLVQDVLTAAVASMAYAESNLKSVFRSQVSGEDLERIAHEAASAIAKEMGSGGTE</sequence>